<evidence type="ECO:0000313" key="4">
    <source>
        <dbReference type="Proteomes" id="UP000016933"/>
    </source>
</evidence>
<dbReference type="PROSITE" id="PS50934">
    <property type="entry name" value="SWIRM"/>
    <property type="match status" value="1"/>
</dbReference>
<dbReference type="InterPro" id="IPR036388">
    <property type="entry name" value="WH-like_DNA-bd_sf"/>
</dbReference>
<dbReference type="AlphaFoldDB" id="N1PWL7"/>
<evidence type="ECO:0000259" key="2">
    <source>
        <dbReference type="PROSITE" id="PS50934"/>
    </source>
</evidence>
<dbReference type="InterPro" id="IPR009057">
    <property type="entry name" value="Homeodomain-like_sf"/>
</dbReference>
<reference evidence="4" key="1">
    <citation type="journal article" date="2012" name="PLoS Genet.">
        <title>The genomes of the fungal plant pathogens Cladosporium fulvum and Dothistroma septosporum reveal adaptation to different hosts and lifestyles but also signatures of common ancestry.</title>
        <authorList>
            <person name="de Wit P.J.G.M."/>
            <person name="van der Burgt A."/>
            <person name="Oekmen B."/>
            <person name="Stergiopoulos I."/>
            <person name="Abd-Elsalam K.A."/>
            <person name="Aerts A.L."/>
            <person name="Bahkali A.H."/>
            <person name="Beenen H.G."/>
            <person name="Chettri P."/>
            <person name="Cox M.P."/>
            <person name="Datema E."/>
            <person name="de Vries R.P."/>
            <person name="Dhillon B."/>
            <person name="Ganley A.R."/>
            <person name="Griffiths S.A."/>
            <person name="Guo Y."/>
            <person name="Hamelin R.C."/>
            <person name="Henrissat B."/>
            <person name="Kabir M.S."/>
            <person name="Jashni M.K."/>
            <person name="Kema G."/>
            <person name="Klaubauf S."/>
            <person name="Lapidus A."/>
            <person name="Levasseur A."/>
            <person name="Lindquist E."/>
            <person name="Mehrabi R."/>
            <person name="Ohm R.A."/>
            <person name="Owen T.J."/>
            <person name="Salamov A."/>
            <person name="Schwelm A."/>
            <person name="Schijlen E."/>
            <person name="Sun H."/>
            <person name="van den Burg H.A."/>
            <person name="van Ham R.C.H.J."/>
            <person name="Zhang S."/>
            <person name="Goodwin S.B."/>
            <person name="Grigoriev I.V."/>
            <person name="Collemare J."/>
            <person name="Bradshaw R.E."/>
        </authorList>
    </citation>
    <scope>NUCLEOTIDE SEQUENCE [LARGE SCALE GENOMIC DNA]</scope>
    <source>
        <strain evidence="4">NZE10 / CBS 128990</strain>
    </source>
</reference>
<dbReference type="InterPro" id="IPR007526">
    <property type="entry name" value="SWIRM"/>
</dbReference>
<feature type="region of interest" description="Disordered" evidence="1">
    <location>
        <begin position="176"/>
        <end position="199"/>
    </location>
</feature>
<dbReference type="EMBL" id="KB446536">
    <property type="protein sequence ID" value="EME47931.1"/>
    <property type="molecule type" value="Genomic_DNA"/>
</dbReference>
<feature type="region of interest" description="Disordered" evidence="1">
    <location>
        <begin position="215"/>
        <end position="293"/>
    </location>
</feature>
<dbReference type="STRING" id="675120.N1PWL7"/>
<dbReference type="eggNOG" id="ENOG502R6VN">
    <property type="taxonomic scope" value="Eukaryota"/>
</dbReference>
<dbReference type="Pfam" id="PF04433">
    <property type="entry name" value="SWIRM"/>
    <property type="match status" value="1"/>
</dbReference>
<dbReference type="GO" id="GO:0010468">
    <property type="term" value="P:regulation of gene expression"/>
    <property type="evidence" value="ECO:0007669"/>
    <property type="project" value="UniProtKB-ARBA"/>
</dbReference>
<gene>
    <name evidence="3" type="ORF">DOTSEDRAFT_78084</name>
</gene>
<feature type="compositionally biased region" description="Polar residues" evidence="1">
    <location>
        <begin position="1"/>
        <end position="11"/>
    </location>
</feature>
<feature type="domain" description="SWIRM" evidence="2">
    <location>
        <begin position="319"/>
        <end position="418"/>
    </location>
</feature>
<feature type="compositionally biased region" description="Low complexity" evidence="1">
    <location>
        <begin position="12"/>
        <end position="23"/>
    </location>
</feature>
<dbReference type="OMA" id="CNKYLAN"/>
<dbReference type="HOGENOM" id="CLU_714037_0_0_1"/>
<sequence>MAFSPQQDGQQSKPKSMSMVMKSIPQLLTPEEHAADSFSISKPLPSFQTAVPSPPASPEFNSFNTESHFRANDDILYPDHSSVQSQPSERPLFDEEIRWESQQRQPTPATERSPSIATPHGSPEQTPAHSLEKNFEAASIDDQFQQRRSEPVGPVQLYNTYGLDYYRYMLSQSEEHRKRRQAARQLPIPQDTKAAERDEYTRRVLASIGQAYRVSKAKATAVQTQPKPRTSRPLSSRASAKPESRPAPVNGSSPSVKRSRRQPSTSDAAFGALPHIAQPKPRTRAAPSKKIDGEDEQWFNIPDCAPPLSYLDEPGVKLVAQWNNGNMLNLDNDPNREHLHVQELEVAAVLRLPCNKYLANKRRVFNERLKSLREGRDFNKTSAQNVTKIDVNKASRMWQAFDNIGWFDEKWFQTHLENGV</sequence>
<feature type="region of interest" description="Disordered" evidence="1">
    <location>
        <begin position="1"/>
        <end position="156"/>
    </location>
</feature>
<feature type="compositionally biased region" description="Polar residues" evidence="1">
    <location>
        <begin position="250"/>
        <end position="267"/>
    </location>
</feature>
<evidence type="ECO:0000313" key="3">
    <source>
        <dbReference type="EMBL" id="EME47931.1"/>
    </source>
</evidence>
<dbReference type="Gene3D" id="1.10.10.10">
    <property type="entry name" value="Winged helix-like DNA-binding domain superfamily/Winged helix DNA-binding domain"/>
    <property type="match status" value="1"/>
</dbReference>
<dbReference type="OrthoDB" id="5598695at2759"/>
<feature type="compositionally biased region" description="Basic and acidic residues" evidence="1">
    <location>
        <begin position="91"/>
        <end position="101"/>
    </location>
</feature>
<accession>N1PWL7</accession>
<evidence type="ECO:0000256" key="1">
    <source>
        <dbReference type="SAM" id="MobiDB-lite"/>
    </source>
</evidence>
<dbReference type="SUPFAM" id="SSF46689">
    <property type="entry name" value="Homeodomain-like"/>
    <property type="match status" value="1"/>
</dbReference>
<feature type="compositionally biased region" description="Polar residues" evidence="1">
    <location>
        <begin position="221"/>
        <end position="238"/>
    </location>
</feature>
<name>N1PWL7_DOTSN</name>
<protein>
    <recommendedName>
        <fullName evidence="2">SWIRM domain-containing protein</fullName>
    </recommendedName>
</protein>
<keyword evidence="4" id="KW-1185">Reference proteome</keyword>
<feature type="compositionally biased region" description="Polar residues" evidence="1">
    <location>
        <begin position="102"/>
        <end position="116"/>
    </location>
</feature>
<organism evidence="3 4">
    <name type="scientific">Dothistroma septosporum (strain NZE10 / CBS 128990)</name>
    <name type="common">Red band needle blight fungus</name>
    <name type="synonym">Mycosphaerella pini</name>
    <dbReference type="NCBI Taxonomy" id="675120"/>
    <lineage>
        <taxon>Eukaryota</taxon>
        <taxon>Fungi</taxon>
        <taxon>Dikarya</taxon>
        <taxon>Ascomycota</taxon>
        <taxon>Pezizomycotina</taxon>
        <taxon>Dothideomycetes</taxon>
        <taxon>Dothideomycetidae</taxon>
        <taxon>Mycosphaerellales</taxon>
        <taxon>Mycosphaerellaceae</taxon>
        <taxon>Dothistroma</taxon>
    </lineage>
</organism>
<reference evidence="3 4" key="2">
    <citation type="journal article" date="2012" name="PLoS Pathog.">
        <title>Diverse lifestyles and strategies of plant pathogenesis encoded in the genomes of eighteen Dothideomycetes fungi.</title>
        <authorList>
            <person name="Ohm R.A."/>
            <person name="Feau N."/>
            <person name="Henrissat B."/>
            <person name="Schoch C.L."/>
            <person name="Horwitz B.A."/>
            <person name="Barry K.W."/>
            <person name="Condon B.J."/>
            <person name="Copeland A.C."/>
            <person name="Dhillon B."/>
            <person name="Glaser F."/>
            <person name="Hesse C.N."/>
            <person name="Kosti I."/>
            <person name="LaButti K."/>
            <person name="Lindquist E.A."/>
            <person name="Lucas S."/>
            <person name="Salamov A.A."/>
            <person name="Bradshaw R.E."/>
            <person name="Ciuffetti L."/>
            <person name="Hamelin R.C."/>
            <person name="Kema G.H.J."/>
            <person name="Lawrence C."/>
            <person name="Scott J.A."/>
            <person name="Spatafora J.W."/>
            <person name="Turgeon B.G."/>
            <person name="de Wit P.J.G.M."/>
            <person name="Zhong S."/>
            <person name="Goodwin S.B."/>
            <person name="Grigoriev I.V."/>
        </authorList>
    </citation>
    <scope>NUCLEOTIDE SEQUENCE [LARGE SCALE GENOMIC DNA]</scope>
    <source>
        <strain evidence="4">NZE10 / CBS 128990</strain>
    </source>
</reference>
<proteinExistence type="predicted"/>
<dbReference type="FunFam" id="1.10.10.10:FF:000087">
    <property type="entry name" value="Transcriptional adapter 2"/>
    <property type="match status" value="1"/>
</dbReference>
<dbReference type="Proteomes" id="UP000016933">
    <property type="component" value="Unassembled WGS sequence"/>
</dbReference>